<gene>
    <name evidence="1" type="ORF">G2W53_021608</name>
</gene>
<protein>
    <submittedName>
        <fullName evidence="1">Uncharacterized protein</fullName>
    </submittedName>
</protein>
<keyword evidence="2" id="KW-1185">Reference proteome</keyword>
<evidence type="ECO:0000313" key="2">
    <source>
        <dbReference type="Proteomes" id="UP000634136"/>
    </source>
</evidence>
<sequence length="25" mass="2787">MAQEAESHLKEKFTILVVRANEADG</sequence>
<reference evidence="1" key="1">
    <citation type="submission" date="2020-09" db="EMBL/GenBank/DDBJ databases">
        <title>Genome-Enabled Discovery of Anthraquinone Biosynthesis in Senna tora.</title>
        <authorList>
            <person name="Kang S.-H."/>
            <person name="Pandey R.P."/>
            <person name="Lee C.-M."/>
            <person name="Sim J.-S."/>
            <person name="Jeong J.-T."/>
            <person name="Choi B.-S."/>
            <person name="Jung M."/>
            <person name="Ginzburg D."/>
            <person name="Zhao K."/>
            <person name="Won S.Y."/>
            <person name="Oh T.-J."/>
            <person name="Yu Y."/>
            <person name="Kim N.-H."/>
            <person name="Lee O.R."/>
            <person name="Lee T.-H."/>
            <person name="Bashyal P."/>
            <person name="Kim T.-S."/>
            <person name="Lee W.-H."/>
            <person name="Kawkins C."/>
            <person name="Kim C.-K."/>
            <person name="Kim J.S."/>
            <person name="Ahn B.O."/>
            <person name="Rhee S.Y."/>
            <person name="Sohng J.K."/>
        </authorList>
    </citation>
    <scope>NUCLEOTIDE SEQUENCE</scope>
    <source>
        <tissue evidence="1">Leaf</tissue>
    </source>
</reference>
<name>A0A834TLM9_9FABA</name>
<dbReference type="EMBL" id="JAAIUW010000007">
    <property type="protein sequence ID" value="KAF7823464.1"/>
    <property type="molecule type" value="Genomic_DNA"/>
</dbReference>
<organism evidence="1 2">
    <name type="scientific">Senna tora</name>
    <dbReference type="NCBI Taxonomy" id="362788"/>
    <lineage>
        <taxon>Eukaryota</taxon>
        <taxon>Viridiplantae</taxon>
        <taxon>Streptophyta</taxon>
        <taxon>Embryophyta</taxon>
        <taxon>Tracheophyta</taxon>
        <taxon>Spermatophyta</taxon>
        <taxon>Magnoliopsida</taxon>
        <taxon>eudicotyledons</taxon>
        <taxon>Gunneridae</taxon>
        <taxon>Pentapetalae</taxon>
        <taxon>rosids</taxon>
        <taxon>fabids</taxon>
        <taxon>Fabales</taxon>
        <taxon>Fabaceae</taxon>
        <taxon>Caesalpinioideae</taxon>
        <taxon>Cassia clade</taxon>
        <taxon>Senna</taxon>
    </lineage>
</organism>
<accession>A0A834TLM9</accession>
<comment type="caution">
    <text evidence="1">The sequence shown here is derived from an EMBL/GenBank/DDBJ whole genome shotgun (WGS) entry which is preliminary data.</text>
</comment>
<dbReference type="Proteomes" id="UP000634136">
    <property type="component" value="Unassembled WGS sequence"/>
</dbReference>
<proteinExistence type="predicted"/>
<dbReference type="AlphaFoldDB" id="A0A834TLM9"/>
<evidence type="ECO:0000313" key="1">
    <source>
        <dbReference type="EMBL" id="KAF7823464.1"/>
    </source>
</evidence>